<dbReference type="AlphaFoldDB" id="A0A8H3HBM5"/>
<reference evidence="2" key="1">
    <citation type="submission" date="2021-01" db="EMBL/GenBank/DDBJ databases">
        <authorList>
            <person name="Kaushik A."/>
        </authorList>
    </citation>
    <scope>NUCLEOTIDE SEQUENCE</scope>
    <source>
        <strain evidence="2">AG6-10EEA</strain>
    </source>
</reference>
<gene>
    <name evidence="2" type="ORF">RDB_LOCUS112719</name>
</gene>
<dbReference type="Proteomes" id="UP000663853">
    <property type="component" value="Unassembled WGS sequence"/>
</dbReference>
<proteinExistence type="predicted"/>
<keyword evidence="1" id="KW-0732">Signal</keyword>
<evidence type="ECO:0000313" key="3">
    <source>
        <dbReference type="Proteomes" id="UP000663853"/>
    </source>
</evidence>
<feature type="signal peptide" evidence="1">
    <location>
        <begin position="1"/>
        <end position="31"/>
    </location>
</feature>
<organism evidence="2 3">
    <name type="scientific">Rhizoctonia solani</name>
    <dbReference type="NCBI Taxonomy" id="456999"/>
    <lineage>
        <taxon>Eukaryota</taxon>
        <taxon>Fungi</taxon>
        <taxon>Dikarya</taxon>
        <taxon>Basidiomycota</taxon>
        <taxon>Agaricomycotina</taxon>
        <taxon>Agaricomycetes</taxon>
        <taxon>Cantharellales</taxon>
        <taxon>Ceratobasidiaceae</taxon>
        <taxon>Rhizoctonia</taxon>
    </lineage>
</organism>
<name>A0A8H3HBM5_9AGAM</name>
<dbReference type="EMBL" id="CAJMXA010003532">
    <property type="protein sequence ID" value="CAE6501124.1"/>
    <property type="molecule type" value="Genomic_DNA"/>
</dbReference>
<accession>A0A8H3HBM5</accession>
<protein>
    <submittedName>
        <fullName evidence="2">Uncharacterized protein</fullName>
    </submittedName>
</protein>
<evidence type="ECO:0000313" key="2">
    <source>
        <dbReference type="EMBL" id="CAE6501124.1"/>
    </source>
</evidence>
<sequence>MATLVWLQVRRRSLISRFLAVVLSMLSQRAAIINPPQLPTYFSQYNLKPIVGKPTEVKIIHAAIRAVNGVAHLHGLYNPDLFMQLSQHLFNAQPAVCRADYFVNLLPGAKSTFTPPNLPSYVPGTLNKVIGVPSDYEIKSVQSAIRNVENLANTPPEIGQLKEAMREIKQVLNESKDVLEHMDRVLVSTQIFNSTVGAFTYSNHVHKNPVNDQGKLATECGLPQLRFYFYKGGYHILLNSQEIAGYLKFLGIGSKLLEGGREPKLKANKEAEAKRLLMKHIGIGHIDP</sequence>
<evidence type="ECO:0000256" key="1">
    <source>
        <dbReference type="SAM" id="SignalP"/>
    </source>
</evidence>
<comment type="caution">
    <text evidence="2">The sequence shown here is derived from an EMBL/GenBank/DDBJ whole genome shotgun (WGS) entry which is preliminary data.</text>
</comment>
<feature type="chain" id="PRO_5034067154" evidence="1">
    <location>
        <begin position="32"/>
        <end position="288"/>
    </location>
</feature>